<dbReference type="RefSeq" id="WP_270897810.1">
    <property type="nucleotide sequence ID" value="NZ_JBHSPF010000024.1"/>
</dbReference>
<evidence type="ECO:0000313" key="2">
    <source>
        <dbReference type="Proteomes" id="UP001596143"/>
    </source>
</evidence>
<proteinExistence type="predicted"/>
<protein>
    <submittedName>
        <fullName evidence="1">Uncharacterized protein</fullName>
    </submittedName>
</protein>
<reference evidence="2" key="1">
    <citation type="journal article" date="2019" name="Int. J. Syst. Evol. Microbiol.">
        <title>The Global Catalogue of Microorganisms (GCM) 10K type strain sequencing project: providing services to taxonomists for standard genome sequencing and annotation.</title>
        <authorList>
            <consortium name="The Broad Institute Genomics Platform"/>
            <consortium name="The Broad Institute Genome Sequencing Center for Infectious Disease"/>
            <person name="Wu L."/>
            <person name="Ma J."/>
        </authorList>
    </citation>
    <scope>NUCLEOTIDE SEQUENCE [LARGE SCALE GENOMIC DNA]</scope>
    <source>
        <strain evidence="2">CGMCC 1.15790</strain>
    </source>
</reference>
<keyword evidence="2" id="KW-1185">Reference proteome</keyword>
<accession>A0ABW0U558</accession>
<gene>
    <name evidence="1" type="ORF">ACFPTR_06525</name>
</gene>
<comment type="caution">
    <text evidence="1">The sequence shown here is derived from an EMBL/GenBank/DDBJ whole genome shotgun (WGS) entry which is preliminary data.</text>
</comment>
<dbReference type="EMBL" id="JBHSPF010000024">
    <property type="protein sequence ID" value="MFC5628551.1"/>
    <property type="molecule type" value="Genomic_DNA"/>
</dbReference>
<sequence>MKLLAVQPYVQVRRVVSSIDQTEEEELRELQLYDDRIKTKYREFPIADVLDMSYRPIGKSGGLLYLHTLKGVYSYYVLSSPKEFIDVFYEHPFHS</sequence>
<organism evidence="1 2">
    <name type="scientific">Aliibacillus thermotolerans</name>
    <dbReference type="NCBI Taxonomy" id="1834418"/>
    <lineage>
        <taxon>Bacteria</taxon>
        <taxon>Bacillati</taxon>
        <taxon>Bacillota</taxon>
        <taxon>Bacilli</taxon>
        <taxon>Bacillales</taxon>
        <taxon>Bacillaceae</taxon>
        <taxon>Aliibacillus</taxon>
    </lineage>
</organism>
<dbReference type="Proteomes" id="UP001596143">
    <property type="component" value="Unassembled WGS sequence"/>
</dbReference>
<name>A0ABW0U558_9BACI</name>
<evidence type="ECO:0000313" key="1">
    <source>
        <dbReference type="EMBL" id="MFC5628551.1"/>
    </source>
</evidence>